<keyword evidence="3" id="KW-1185">Reference proteome</keyword>
<evidence type="ECO:0000313" key="3">
    <source>
        <dbReference type="Proteomes" id="UP000676967"/>
    </source>
</evidence>
<keyword evidence="1" id="KW-1133">Transmembrane helix</keyword>
<feature type="transmembrane region" description="Helical" evidence="1">
    <location>
        <begin position="76"/>
        <end position="98"/>
    </location>
</feature>
<keyword evidence="1" id="KW-0812">Transmembrane</keyword>
<feature type="transmembrane region" description="Helical" evidence="1">
    <location>
        <begin position="12"/>
        <end position="35"/>
    </location>
</feature>
<name>A0ABN6CWM4_9ACTN</name>
<protein>
    <recommendedName>
        <fullName evidence="4">DUF2975 domain-containing protein</fullName>
    </recommendedName>
</protein>
<evidence type="ECO:0000313" key="2">
    <source>
        <dbReference type="EMBL" id="BCJ48249.1"/>
    </source>
</evidence>
<proteinExistence type="predicted"/>
<accession>A0ABN6CWM4</accession>
<gene>
    <name evidence="2" type="ORF">Aiant_89060</name>
</gene>
<dbReference type="Proteomes" id="UP000676967">
    <property type="component" value="Chromosome"/>
</dbReference>
<sequence length="192" mass="20041">MTLRRPDWLDELHGLLLVALIAAGLGTVVGVVALLSGQSIDAEVAVTGAVTPDLPSGIALGSSVGVEILHPSAGQVAWALTGMLPRQVLILATLALLWRAVGQARRADPFGPGMARSFHRLGLVLVLGGPVVWIVDFFARTRLSDSVGVGGTYAVLDFLVPLAWGFAGFGAFAIGEILRRGRAMRVELDGVV</sequence>
<feature type="transmembrane region" description="Helical" evidence="1">
    <location>
        <begin position="118"/>
        <end position="138"/>
    </location>
</feature>
<dbReference type="RefSeq" id="WP_189330557.1">
    <property type="nucleotide sequence ID" value="NZ_AP023356.1"/>
</dbReference>
<evidence type="ECO:0008006" key="4">
    <source>
        <dbReference type="Google" id="ProtNLM"/>
    </source>
</evidence>
<organism evidence="2 3">
    <name type="scientific">Actinoplanes ianthinogenes</name>
    <dbReference type="NCBI Taxonomy" id="122358"/>
    <lineage>
        <taxon>Bacteria</taxon>
        <taxon>Bacillati</taxon>
        <taxon>Actinomycetota</taxon>
        <taxon>Actinomycetes</taxon>
        <taxon>Micromonosporales</taxon>
        <taxon>Micromonosporaceae</taxon>
        <taxon>Actinoplanes</taxon>
    </lineage>
</organism>
<feature type="transmembrane region" description="Helical" evidence="1">
    <location>
        <begin position="158"/>
        <end position="178"/>
    </location>
</feature>
<keyword evidence="1" id="KW-0472">Membrane</keyword>
<reference evidence="2 3" key="1">
    <citation type="submission" date="2020-08" db="EMBL/GenBank/DDBJ databases">
        <title>Whole genome shotgun sequence of Actinoplanes ianthinogenes NBRC 13996.</title>
        <authorList>
            <person name="Komaki H."/>
            <person name="Tamura T."/>
        </authorList>
    </citation>
    <scope>NUCLEOTIDE SEQUENCE [LARGE SCALE GENOMIC DNA]</scope>
    <source>
        <strain evidence="2 3">NBRC 13996</strain>
    </source>
</reference>
<evidence type="ECO:0000256" key="1">
    <source>
        <dbReference type="SAM" id="Phobius"/>
    </source>
</evidence>
<dbReference type="EMBL" id="AP023356">
    <property type="protein sequence ID" value="BCJ48249.1"/>
    <property type="molecule type" value="Genomic_DNA"/>
</dbReference>